<evidence type="ECO:0000256" key="1">
    <source>
        <dbReference type="SAM" id="MobiDB-lite"/>
    </source>
</evidence>
<dbReference type="Proteomes" id="UP001590950">
    <property type="component" value="Unassembled WGS sequence"/>
</dbReference>
<dbReference type="SUPFAM" id="SSF46565">
    <property type="entry name" value="Chaperone J-domain"/>
    <property type="match status" value="1"/>
</dbReference>
<dbReference type="Gene3D" id="1.10.287.110">
    <property type="entry name" value="DnaJ domain"/>
    <property type="match status" value="1"/>
</dbReference>
<protein>
    <recommendedName>
        <fullName evidence="2">J domain-containing protein</fullName>
    </recommendedName>
</protein>
<proteinExistence type="predicted"/>
<dbReference type="PROSITE" id="PS50076">
    <property type="entry name" value="DNAJ_2"/>
    <property type="match status" value="1"/>
</dbReference>
<feature type="compositionally biased region" description="Polar residues" evidence="1">
    <location>
        <begin position="13"/>
        <end position="24"/>
    </location>
</feature>
<reference evidence="3 4" key="1">
    <citation type="submission" date="2024-09" db="EMBL/GenBank/DDBJ databases">
        <title>Rethinking Asexuality: The Enigmatic Case of Functional Sexual Genes in Lepraria (Stereocaulaceae).</title>
        <authorList>
            <person name="Doellman M."/>
            <person name="Sun Y."/>
            <person name="Barcenas-Pena A."/>
            <person name="Lumbsch H.T."/>
            <person name="Grewe F."/>
        </authorList>
    </citation>
    <scope>NUCLEOTIDE SEQUENCE [LARGE SCALE GENOMIC DNA]</scope>
    <source>
        <strain evidence="3 4">Mercado 3170</strain>
    </source>
</reference>
<dbReference type="Pfam" id="PF00226">
    <property type="entry name" value="DnaJ"/>
    <property type="match status" value="1"/>
</dbReference>
<evidence type="ECO:0000313" key="3">
    <source>
        <dbReference type="EMBL" id="KAL2041643.1"/>
    </source>
</evidence>
<sequence length="206" mass="23330">MQSQQPGLPYTEVSPSKSRPSQNYAEPRWPSHYSKKPEVSSTHTYREPLGPYSCRKMRDRRGTDSYQNKPQSSSRREKKPRSSPGGRYNDDDDDNVRYGQSPKAVPSSPIKEELPSHYNTLGIYPDASIAEITKAAKIQRIKAHPDKCRKAGMSEVELKKVDERAAQVGHAAEILLDPEQKADYDRGCRHARRRSARAGLQDPVIR</sequence>
<comment type="caution">
    <text evidence="3">The sequence shown here is derived from an EMBL/GenBank/DDBJ whole genome shotgun (WGS) entry which is preliminary data.</text>
</comment>
<dbReference type="InterPro" id="IPR036869">
    <property type="entry name" value="J_dom_sf"/>
</dbReference>
<gene>
    <name evidence="3" type="ORF">N7G274_005427</name>
</gene>
<evidence type="ECO:0000259" key="2">
    <source>
        <dbReference type="PROSITE" id="PS50076"/>
    </source>
</evidence>
<dbReference type="InterPro" id="IPR001623">
    <property type="entry name" value="DnaJ_domain"/>
</dbReference>
<accession>A0ABR4A985</accession>
<feature type="region of interest" description="Disordered" evidence="1">
    <location>
        <begin position="186"/>
        <end position="206"/>
    </location>
</feature>
<feature type="domain" description="J" evidence="2">
    <location>
        <begin position="116"/>
        <end position="188"/>
    </location>
</feature>
<feature type="region of interest" description="Disordered" evidence="1">
    <location>
        <begin position="1"/>
        <end position="113"/>
    </location>
</feature>
<evidence type="ECO:0000313" key="4">
    <source>
        <dbReference type="Proteomes" id="UP001590950"/>
    </source>
</evidence>
<name>A0ABR4A985_9LECA</name>
<dbReference type="EMBL" id="JBEFKJ010000016">
    <property type="protein sequence ID" value="KAL2041643.1"/>
    <property type="molecule type" value="Genomic_DNA"/>
</dbReference>
<organism evidence="3 4">
    <name type="scientific">Stereocaulon virgatum</name>
    <dbReference type="NCBI Taxonomy" id="373712"/>
    <lineage>
        <taxon>Eukaryota</taxon>
        <taxon>Fungi</taxon>
        <taxon>Dikarya</taxon>
        <taxon>Ascomycota</taxon>
        <taxon>Pezizomycotina</taxon>
        <taxon>Lecanoromycetes</taxon>
        <taxon>OSLEUM clade</taxon>
        <taxon>Lecanoromycetidae</taxon>
        <taxon>Lecanorales</taxon>
        <taxon>Lecanorineae</taxon>
        <taxon>Stereocaulaceae</taxon>
        <taxon>Stereocaulon</taxon>
    </lineage>
</organism>
<dbReference type="SMART" id="SM00271">
    <property type="entry name" value="DnaJ"/>
    <property type="match status" value="1"/>
</dbReference>
<keyword evidence="4" id="KW-1185">Reference proteome</keyword>